<dbReference type="Proteomes" id="UP000062260">
    <property type="component" value="Chromosome"/>
</dbReference>
<dbReference type="Pfam" id="PF04138">
    <property type="entry name" value="GtrA_DPMS_TM"/>
    <property type="match status" value="1"/>
</dbReference>
<dbReference type="InterPro" id="IPR007267">
    <property type="entry name" value="GtrA_DPMS_TM"/>
</dbReference>
<dbReference type="PANTHER" id="PTHR38459:SF5">
    <property type="entry name" value="CELL WALL TEICHOIC ACID GLYCOSYLATION PROTEIN GTCA"/>
    <property type="match status" value="1"/>
</dbReference>
<protein>
    <submittedName>
        <fullName evidence="6">Teichoic acid glycosylation protein</fullName>
    </submittedName>
</protein>
<keyword evidence="5" id="KW-0472">Membrane</keyword>
<evidence type="ECO:0000256" key="4">
    <source>
        <dbReference type="ARBA" id="ARBA00022989"/>
    </source>
</evidence>
<evidence type="ECO:0000256" key="2">
    <source>
        <dbReference type="ARBA" id="ARBA00009399"/>
    </source>
</evidence>
<comment type="similarity">
    <text evidence="2">Belongs to the GtrA family.</text>
</comment>
<dbReference type="OrthoDB" id="361483at2"/>
<dbReference type="GO" id="GO:0000271">
    <property type="term" value="P:polysaccharide biosynthetic process"/>
    <property type="evidence" value="ECO:0007669"/>
    <property type="project" value="InterPro"/>
</dbReference>
<dbReference type="GO" id="GO:0005886">
    <property type="term" value="C:plasma membrane"/>
    <property type="evidence" value="ECO:0007669"/>
    <property type="project" value="TreeGrafter"/>
</dbReference>
<sequence>MKDQLRQLIKKFTNREVLAYLIFGLLTTLVNILSFTILRSWLSLLVANSLAWLLSVIFAFVTNKIWVFSSSSWSWPVVSKELASFIFFRLASLVADNLIIICLTWLGLSELFGKFISQIAVVILNYIFSKVFIFKQ</sequence>
<reference evidence="7" key="2">
    <citation type="submission" date="2016-01" db="EMBL/GenBank/DDBJ databases">
        <title>Six Aerococcus type strain genome sequencing and assembly using PacBio and Illumina Hiseq.</title>
        <authorList>
            <person name="Carkaci D."/>
            <person name="Dargis R."/>
            <person name="Nielsen X.C."/>
            <person name="Skovgaard O."/>
            <person name="Fuursted K."/>
            <person name="Christensen J.J."/>
        </authorList>
    </citation>
    <scope>NUCLEOTIDE SEQUENCE [LARGE SCALE GENOMIC DNA]</scope>
    <source>
        <strain evidence="7">CCUG42038B</strain>
    </source>
</reference>
<evidence type="ECO:0000256" key="5">
    <source>
        <dbReference type="ARBA" id="ARBA00023136"/>
    </source>
</evidence>
<proteinExistence type="inferred from homology"/>
<comment type="subcellular location">
    <subcellularLocation>
        <location evidence="1">Membrane</location>
        <topology evidence="1">Multi-pass membrane protein</topology>
    </subcellularLocation>
</comment>
<organism evidence="6 7">
    <name type="scientific">Aerococcus urinaehominis</name>
    <dbReference type="NCBI Taxonomy" id="128944"/>
    <lineage>
        <taxon>Bacteria</taxon>
        <taxon>Bacillati</taxon>
        <taxon>Bacillota</taxon>
        <taxon>Bacilli</taxon>
        <taxon>Lactobacillales</taxon>
        <taxon>Aerococcaceae</taxon>
        <taxon>Aerococcus</taxon>
    </lineage>
</organism>
<evidence type="ECO:0000256" key="1">
    <source>
        <dbReference type="ARBA" id="ARBA00004141"/>
    </source>
</evidence>
<keyword evidence="4" id="KW-1133">Transmembrane helix</keyword>
<dbReference type="STRING" id="128944.AWM75_00560"/>
<dbReference type="AlphaFoldDB" id="A0A120IAM9"/>
<dbReference type="PANTHER" id="PTHR38459">
    <property type="entry name" value="PROPHAGE BACTOPRENOL-LINKED GLUCOSE TRANSLOCASE HOMOLOG"/>
    <property type="match status" value="1"/>
</dbReference>
<keyword evidence="7" id="KW-1185">Reference proteome</keyword>
<keyword evidence="3" id="KW-0812">Transmembrane</keyword>
<evidence type="ECO:0000313" key="6">
    <source>
        <dbReference type="EMBL" id="AMB98574.1"/>
    </source>
</evidence>
<dbReference type="KEGG" id="auh:AWM75_00560"/>
<evidence type="ECO:0000313" key="7">
    <source>
        <dbReference type="Proteomes" id="UP000062260"/>
    </source>
</evidence>
<dbReference type="EMBL" id="CP014163">
    <property type="protein sequence ID" value="AMB98574.1"/>
    <property type="molecule type" value="Genomic_DNA"/>
</dbReference>
<reference evidence="6 7" key="1">
    <citation type="journal article" date="2016" name="Genome Announc.">
        <title>Complete Genome Sequences of Aerococcus christensenii CCUG 28831T, Aerococcus sanguinicola CCUG 43001T, Aerococcus urinae CCUG 36881T, Aerococcus urinaeequi CCUG 28094T, Aerococcus urinaehominis CCUG 42038 BT, and Aerococcus viridans CCUG 4311T.</title>
        <authorList>
            <person name="Carkaci D."/>
            <person name="Dargis R."/>
            <person name="Nielsen X.C."/>
            <person name="Skovgaard O."/>
            <person name="Fuursted K."/>
            <person name="Christensen J.J."/>
        </authorList>
    </citation>
    <scope>NUCLEOTIDE SEQUENCE [LARGE SCALE GENOMIC DNA]</scope>
    <source>
        <strain evidence="6 7">CCUG42038B</strain>
    </source>
</reference>
<accession>A0A120IAM9</accession>
<name>A0A120IAM9_9LACT</name>
<dbReference type="InterPro" id="IPR051401">
    <property type="entry name" value="GtrA_CellWall_Glycosyl"/>
</dbReference>
<gene>
    <name evidence="6" type="ORF">AWM75_00560</name>
</gene>
<evidence type="ECO:0000256" key="3">
    <source>
        <dbReference type="ARBA" id="ARBA00022692"/>
    </source>
</evidence>
<dbReference type="RefSeq" id="WP_067977233.1">
    <property type="nucleotide sequence ID" value="NZ_CP014163.1"/>
</dbReference>